<organism evidence="1">
    <name type="scientific">Homo sapiens</name>
    <name type="common">Human</name>
    <dbReference type="NCBI Taxonomy" id="9606"/>
    <lineage>
        <taxon>Eukaryota</taxon>
        <taxon>Metazoa</taxon>
        <taxon>Chordata</taxon>
        <taxon>Craniata</taxon>
        <taxon>Vertebrata</taxon>
        <taxon>Euteleostomi</taxon>
        <taxon>Mammalia</taxon>
        <taxon>Eutheria</taxon>
        <taxon>Euarchontoglires</taxon>
        <taxon>Primates</taxon>
        <taxon>Haplorrhini</taxon>
        <taxon>Catarrhini</taxon>
        <taxon>Hominidae</taxon>
        <taxon>Homo</taxon>
    </lineage>
</organism>
<name>L8E7D7_HUMAN</name>
<dbReference type="EMBL" id="HF583683">
    <property type="protein sequence ID" value="CCQ43180.1"/>
    <property type="molecule type" value="Genomic_DNA"/>
</dbReference>
<protein>
    <submittedName>
        <fullName evidence="1">Alternative protein MTAP</fullName>
    </submittedName>
</protein>
<reference evidence="1" key="1">
    <citation type="journal article" date="2013" name="PLoS ONE">
        <title>Direct detection of alternative open reading frames translation products in human significantly expands the proteome.</title>
        <authorList>
            <person name="Vanderperre B."/>
            <person name="Lucier J.-F."/>
            <person name="Motard J."/>
            <person name="Tremblay G."/>
            <person name="Vanderperre S."/>
            <person name="Wisztorski M."/>
            <person name="Salzet M."/>
            <person name="Boisvert F.-M."/>
            <person name="Roucou X."/>
        </authorList>
    </citation>
    <scope>NUCLEOTIDE SEQUENCE</scope>
</reference>
<gene>
    <name evidence="1" type="primary">MTAP</name>
</gene>
<dbReference type="PeptideAtlas" id="L8E7D7"/>
<sequence>MKTMEEKKECQRSRKSTKTSRVVQKKLFQGLLPAMPLRTSGSQRMRGISSERQSRHALFLCFEDSLMLHASVACAFFIA</sequence>
<evidence type="ECO:0000313" key="1">
    <source>
        <dbReference type="EMBL" id="CCQ43180.1"/>
    </source>
</evidence>
<dbReference type="AlphaFoldDB" id="L8E7D7"/>
<dbReference type="ChiTaRS" id="MTAP">
    <property type="organism name" value="human"/>
</dbReference>
<dbReference type="OrthoDB" id="431409at2759"/>
<proteinExistence type="predicted"/>
<accession>L8E7D7</accession>